<keyword evidence="5 10" id="KW-0812">Transmembrane</keyword>
<evidence type="ECO:0000256" key="10">
    <source>
        <dbReference type="SAM" id="Phobius"/>
    </source>
</evidence>
<feature type="transmembrane region" description="Helical" evidence="10">
    <location>
        <begin position="87"/>
        <end position="110"/>
    </location>
</feature>
<evidence type="ECO:0000256" key="7">
    <source>
        <dbReference type="ARBA" id="ARBA00023065"/>
    </source>
</evidence>
<keyword evidence="2" id="KW-0813">Transport</keyword>
<keyword evidence="3" id="KW-0050">Antiport</keyword>
<reference evidence="11 12" key="1">
    <citation type="submission" date="2016-10" db="EMBL/GenBank/DDBJ databases">
        <authorList>
            <person name="de Groot N.N."/>
        </authorList>
    </citation>
    <scope>NUCLEOTIDE SEQUENCE [LARGE SCALE GENOMIC DNA]</scope>
    <source>
        <strain evidence="11 12">DSM 25186</strain>
    </source>
</reference>
<gene>
    <name evidence="11" type="ORF">SAMN05421823_101492</name>
</gene>
<dbReference type="GO" id="GO:0015297">
    <property type="term" value="F:antiporter activity"/>
    <property type="evidence" value="ECO:0007669"/>
    <property type="project" value="UniProtKB-KW"/>
</dbReference>
<evidence type="ECO:0000256" key="5">
    <source>
        <dbReference type="ARBA" id="ARBA00022692"/>
    </source>
</evidence>
<dbReference type="GO" id="GO:0006811">
    <property type="term" value="P:monoatomic ion transport"/>
    <property type="evidence" value="ECO:0007669"/>
    <property type="project" value="UniProtKB-KW"/>
</dbReference>
<evidence type="ECO:0000256" key="8">
    <source>
        <dbReference type="ARBA" id="ARBA00023136"/>
    </source>
</evidence>
<dbReference type="CDD" id="cd13131">
    <property type="entry name" value="MATE_NorM_like"/>
    <property type="match status" value="1"/>
</dbReference>
<feature type="transmembrane region" description="Helical" evidence="10">
    <location>
        <begin position="158"/>
        <end position="178"/>
    </location>
</feature>
<dbReference type="InterPro" id="IPR048279">
    <property type="entry name" value="MdtK-like"/>
</dbReference>
<evidence type="ECO:0000256" key="2">
    <source>
        <dbReference type="ARBA" id="ARBA00022448"/>
    </source>
</evidence>
<dbReference type="GO" id="GO:0042910">
    <property type="term" value="F:xenobiotic transmembrane transporter activity"/>
    <property type="evidence" value="ECO:0007669"/>
    <property type="project" value="InterPro"/>
</dbReference>
<feature type="transmembrane region" description="Helical" evidence="10">
    <location>
        <begin position="190"/>
        <end position="213"/>
    </location>
</feature>
<dbReference type="OrthoDB" id="9780160at2"/>
<feature type="transmembrane region" description="Helical" evidence="10">
    <location>
        <begin position="51"/>
        <end position="75"/>
    </location>
</feature>
<dbReference type="PANTHER" id="PTHR43298:SF2">
    <property type="entry name" value="FMN_FAD EXPORTER YEEO-RELATED"/>
    <property type="match status" value="1"/>
</dbReference>
<dbReference type="AlphaFoldDB" id="A0A1G8XW09"/>
<protein>
    <recommendedName>
        <fullName evidence="9">Multidrug-efflux transporter</fullName>
    </recommendedName>
</protein>
<dbReference type="RefSeq" id="WP_089678570.1">
    <property type="nucleotide sequence ID" value="NZ_FNFO01000001.1"/>
</dbReference>
<evidence type="ECO:0000256" key="4">
    <source>
        <dbReference type="ARBA" id="ARBA00022475"/>
    </source>
</evidence>
<evidence type="ECO:0000313" key="12">
    <source>
        <dbReference type="Proteomes" id="UP000198510"/>
    </source>
</evidence>
<feature type="transmembrane region" description="Helical" evidence="10">
    <location>
        <begin position="315"/>
        <end position="334"/>
    </location>
</feature>
<dbReference type="PANTHER" id="PTHR43298">
    <property type="entry name" value="MULTIDRUG RESISTANCE PROTEIN NORM-RELATED"/>
    <property type="match status" value="1"/>
</dbReference>
<keyword evidence="6 10" id="KW-1133">Transmembrane helix</keyword>
<feature type="transmembrane region" description="Helical" evidence="10">
    <location>
        <begin position="122"/>
        <end position="146"/>
    </location>
</feature>
<sequence length="461" mass="49576">MQTLLQHSKKTFLLAYPVVLSQLGHILVGVADSAMVGQLGAAPLAAVSLGNSLFSIVLVMGIGLSFGLTPLVAAADGRKDVAENGRLLRHGNVLLTGAGLVLCGLLWFAVPGLHFLRQPEAVVALTIPYLRVLLFSLIPLMAFQALRQFAEGLSFTRQAMYISVSANLVNILGNWLLINGHWGLPALGLYGAGLSTLFSRILMALGMAVYIFYSRRFAPYRQHQHWSRFSGPVFREILRLGIPISLQMVFEISAFSVAALMVGWLGTYELAAHQIAISLAAVTYMMASGISTAATIRVGNQWGLRNGPELRGVGLSAFVMVILFMASMAAVFILGRDVLTSLYTPDRQVVDIAVQLLIIAAFFQLSDGVQVVALGALRGMSDVRVPTLITLLAYWVIGLPVGYVLGMGLDLGVSGIWYGLLTGLTVAAILLTLRFYRISRTIFATPGRPAPRPQESAIPAP</sequence>
<feature type="transmembrane region" description="Helical" evidence="10">
    <location>
        <begin position="12"/>
        <end position="31"/>
    </location>
</feature>
<evidence type="ECO:0000313" key="11">
    <source>
        <dbReference type="EMBL" id="SDJ94703.1"/>
    </source>
</evidence>
<dbReference type="Proteomes" id="UP000198510">
    <property type="component" value="Unassembled WGS sequence"/>
</dbReference>
<dbReference type="NCBIfam" id="TIGR00797">
    <property type="entry name" value="matE"/>
    <property type="match status" value="1"/>
</dbReference>
<dbReference type="Pfam" id="PF01554">
    <property type="entry name" value="MatE"/>
    <property type="match status" value="2"/>
</dbReference>
<feature type="transmembrane region" description="Helical" evidence="10">
    <location>
        <begin position="271"/>
        <end position="294"/>
    </location>
</feature>
<evidence type="ECO:0000256" key="3">
    <source>
        <dbReference type="ARBA" id="ARBA00022449"/>
    </source>
</evidence>
<feature type="transmembrane region" description="Helical" evidence="10">
    <location>
        <begin position="354"/>
        <end position="377"/>
    </location>
</feature>
<evidence type="ECO:0000256" key="1">
    <source>
        <dbReference type="ARBA" id="ARBA00004651"/>
    </source>
</evidence>
<comment type="subcellular location">
    <subcellularLocation>
        <location evidence="1">Cell membrane</location>
        <topology evidence="1">Multi-pass membrane protein</topology>
    </subcellularLocation>
</comment>
<feature type="transmembrane region" description="Helical" evidence="10">
    <location>
        <begin position="415"/>
        <end position="436"/>
    </location>
</feature>
<evidence type="ECO:0000256" key="9">
    <source>
        <dbReference type="ARBA" id="ARBA00031636"/>
    </source>
</evidence>
<keyword evidence="4" id="KW-1003">Cell membrane</keyword>
<feature type="transmembrane region" description="Helical" evidence="10">
    <location>
        <begin position="244"/>
        <end position="265"/>
    </location>
</feature>
<dbReference type="GO" id="GO:0005886">
    <property type="term" value="C:plasma membrane"/>
    <property type="evidence" value="ECO:0007669"/>
    <property type="project" value="UniProtKB-SubCell"/>
</dbReference>
<dbReference type="STRING" id="1075417.SAMN05421823_101492"/>
<feature type="transmembrane region" description="Helical" evidence="10">
    <location>
        <begin position="389"/>
        <end position="409"/>
    </location>
</feature>
<dbReference type="PIRSF" id="PIRSF006603">
    <property type="entry name" value="DinF"/>
    <property type="match status" value="1"/>
</dbReference>
<organism evidence="11 12">
    <name type="scientific">Catalinimonas alkaloidigena</name>
    <dbReference type="NCBI Taxonomy" id="1075417"/>
    <lineage>
        <taxon>Bacteria</taxon>
        <taxon>Pseudomonadati</taxon>
        <taxon>Bacteroidota</taxon>
        <taxon>Cytophagia</taxon>
        <taxon>Cytophagales</taxon>
        <taxon>Catalimonadaceae</taxon>
        <taxon>Catalinimonas</taxon>
    </lineage>
</organism>
<keyword evidence="12" id="KW-1185">Reference proteome</keyword>
<keyword evidence="7" id="KW-0406">Ion transport</keyword>
<name>A0A1G8XW09_9BACT</name>
<dbReference type="InterPro" id="IPR002528">
    <property type="entry name" value="MATE_fam"/>
</dbReference>
<accession>A0A1G8XW09</accession>
<proteinExistence type="predicted"/>
<dbReference type="EMBL" id="FNFO01000001">
    <property type="protein sequence ID" value="SDJ94703.1"/>
    <property type="molecule type" value="Genomic_DNA"/>
</dbReference>
<keyword evidence="8 10" id="KW-0472">Membrane</keyword>
<dbReference type="InterPro" id="IPR050222">
    <property type="entry name" value="MATE_MdtK"/>
</dbReference>
<evidence type="ECO:0000256" key="6">
    <source>
        <dbReference type="ARBA" id="ARBA00022989"/>
    </source>
</evidence>